<name>A0A136IRH0_9PEZI</name>
<reference evidence="3" key="1">
    <citation type="submission" date="2016-02" db="EMBL/GenBank/DDBJ databases">
        <title>Draft genome sequence of Microdochium bolleyi, a fungal endophyte of beachgrass.</title>
        <authorList>
            <consortium name="DOE Joint Genome Institute"/>
            <person name="David A.S."/>
            <person name="May G."/>
            <person name="Haridas S."/>
            <person name="Lim J."/>
            <person name="Wang M."/>
            <person name="Labutti K."/>
            <person name="Lipzen A."/>
            <person name="Barry K."/>
            <person name="Grigoriev I.V."/>
        </authorList>
    </citation>
    <scope>NUCLEOTIDE SEQUENCE [LARGE SCALE GENOMIC DNA]</scope>
    <source>
        <strain evidence="3">J235TASD1</strain>
    </source>
</reference>
<feature type="repeat" description="ANK" evidence="1">
    <location>
        <begin position="240"/>
        <end position="266"/>
    </location>
</feature>
<dbReference type="AlphaFoldDB" id="A0A136IRH0"/>
<dbReference type="EMBL" id="KQ964262">
    <property type="protein sequence ID" value="KXJ87535.1"/>
    <property type="molecule type" value="Genomic_DNA"/>
</dbReference>
<sequence>MSTRSGTKATAGFGAKNAAFDFIISVLPVVKQPQKLNITVTLDPPQKGTFDITVDIWQLVGEELDLGDRPRPRSTLHGWEIDSSRTFSCGLAADVAALPPPGHYQVTVTLARSLPGKPGRTCSEKKAHEARFEVVEVVEDDVSSTVEQLGRAANRVILGASVYLEALRRSMSTPSKNQLLAAAEKGDLAQLRQHLQHYKPTFSDHNVRDVLIAAIYEDQAAIGAVPGRDVRTIGGAGRRFKDHPLHGAVWSGHVRAAKLLLKHGSS</sequence>
<dbReference type="Gene3D" id="1.25.40.20">
    <property type="entry name" value="Ankyrin repeat-containing domain"/>
    <property type="match status" value="1"/>
</dbReference>
<dbReference type="Proteomes" id="UP000070501">
    <property type="component" value="Unassembled WGS sequence"/>
</dbReference>
<proteinExistence type="predicted"/>
<evidence type="ECO:0000256" key="1">
    <source>
        <dbReference type="PROSITE-ProRule" id="PRU00023"/>
    </source>
</evidence>
<accession>A0A136IRH0</accession>
<keyword evidence="3" id="KW-1185">Reference proteome</keyword>
<evidence type="ECO:0000313" key="3">
    <source>
        <dbReference type="Proteomes" id="UP000070501"/>
    </source>
</evidence>
<dbReference type="InParanoid" id="A0A136IRH0"/>
<organism evidence="2 3">
    <name type="scientific">Microdochium bolleyi</name>
    <dbReference type="NCBI Taxonomy" id="196109"/>
    <lineage>
        <taxon>Eukaryota</taxon>
        <taxon>Fungi</taxon>
        <taxon>Dikarya</taxon>
        <taxon>Ascomycota</taxon>
        <taxon>Pezizomycotina</taxon>
        <taxon>Sordariomycetes</taxon>
        <taxon>Xylariomycetidae</taxon>
        <taxon>Xylariales</taxon>
        <taxon>Microdochiaceae</taxon>
        <taxon>Microdochium</taxon>
    </lineage>
</organism>
<dbReference type="InterPro" id="IPR002110">
    <property type="entry name" value="Ankyrin_rpt"/>
</dbReference>
<evidence type="ECO:0000313" key="2">
    <source>
        <dbReference type="EMBL" id="KXJ87535.1"/>
    </source>
</evidence>
<protein>
    <submittedName>
        <fullName evidence="2">Uncharacterized protein</fullName>
    </submittedName>
</protein>
<dbReference type="PROSITE" id="PS50297">
    <property type="entry name" value="ANK_REP_REGION"/>
    <property type="match status" value="1"/>
</dbReference>
<dbReference type="PROSITE" id="PS50088">
    <property type="entry name" value="ANK_REPEAT"/>
    <property type="match status" value="1"/>
</dbReference>
<dbReference type="SUPFAM" id="SSF48403">
    <property type="entry name" value="Ankyrin repeat"/>
    <property type="match status" value="1"/>
</dbReference>
<keyword evidence="1" id="KW-0040">ANK repeat</keyword>
<gene>
    <name evidence="2" type="ORF">Micbo1qcDRAFT_208153</name>
</gene>
<dbReference type="InterPro" id="IPR036770">
    <property type="entry name" value="Ankyrin_rpt-contain_sf"/>
</dbReference>